<evidence type="ECO:0000256" key="1">
    <source>
        <dbReference type="SAM" id="MobiDB-lite"/>
    </source>
</evidence>
<accession>A0A9D4ZAR6</accession>
<comment type="caution">
    <text evidence="2">The sequence shown here is derived from an EMBL/GenBank/DDBJ whole genome shotgun (WGS) entry which is preliminary data.</text>
</comment>
<reference evidence="2" key="1">
    <citation type="submission" date="2021-01" db="EMBL/GenBank/DDBJ databases">
        <title>Adiantum capillus-veneris genome.</title>
        <authorList>
            <person name="Fang Y."/>
            <person name="Liao Q."/>
        </authorList>
    </citation>
    <scope>NUCLEOTIDE SEQUENCE</scope>
    <source>
        <strain evidence="2">H3</strain>
        <tissue evidence="2">Leaf</tissue>
    </source>
</reference>
<sequence length="70" mass="7656">MANSVLVHTTNTSPFSPLSHDQAEGVSLSSTVFRQWFFVLWYPLASPNEGQVEGYVGGPYCGGGERLQIH</sequence>
<evidence type="ECO:0000313" key="3">
    <source>
        <dbReference type="Proteomes" id="UP000886520"/>
    </source>
</evidence>
<feature type="compositionally biased region" description="Polar residues" evidence="1">
    <location>
        <begin position="1"/>
        <end position="16"/>
    </location>
</feature>
<gene>
    <name evidence="2" type="ORF">GOP47_0017423</name>
</gene>
<proteinExistence type="predicted"/>
<keyword evidence="3" id="KW-1185">Reference proteome</keyword>
<name>A0A9D4ZAR6_ADICA</name>
<protein>
    <submittedName>
        <fullName evidence="2">Uncharacterized protein</fullName>
    </submittedName>
</protein>
<evidence type="ECO:0000313" key="2">
    <source>
        <dbReference type="EMBL" id="KAI5066895.1"/>
    </source>
</evidence>
<dbReference type="AlphaFoldDB" id="A0A9D4ZAR6"/>
<feature type="region of interest" description="Disordered" evidence="1">
    <location>
        <begin position="1"/>
        <end position="20"/>
    </location>
</feature>
<dbReference type="Proteomes" id="UP000886520">
    <property type="component" value="Chromosome 17"/>
</dbReference>
<dbReference type="EMBL" id="JABFUD020000017">
    <property type="protein sequence ID" value="KAI5066895.1"/>
    <property type="molecule type" value="Genomic_DNA"/>
</dbReference>
<organism evidence="2 3">
    <name type="scientific">Adiantum capillus-veneris</name>
    <name type="common">Maidenhair fern</name>
    <dbReference type="NCBI Taxonomy" id="13818"/>
    <lineage>
        <taxon>Eukaryota</taxon>
        <taxon>Viridiplantae</taxon>
        <taxon>Streptophyta</taxon>
        <taxon>Embryophyta</taxon>
        <taxon>Tracheophyta</taxon>
        <taxon>Polypodiopsida</taxon>
        <taxon>Polypodiidae</taxon>
        <taxon>Polypodiales</taxon>
        <taxon>Pteridineae</taxon>
        <taxon>Pteridaceae</taxon>
        <taxon>Vittarioideae</taxon>
        <taxon>Adiantum</taxon>
    </lineage>
</organism>